<gene>
    <name evidence="2" type="ORF">O181_017926</name>
</gene>
<proteinExistence type="predicted"/>
<comment type="caution">
    <text evidence="2">The sequence shown here is derived from an EMBL/GenBank/DDBJ whole genome shotgun (WGS) entry which is preliminary data.</text>
</comment>
<accession>A0A9Q3GSF7</accession>
<organism evidence="2 3">
    <name type="scientific">Austropuccinia psidii MF-1</name>
    <dbReference type="NCBI Taxonomy" id="1389203"/>
    <lineage>
        <taxon>Eukaryota</taxon>
        <taxon>Fungi</taxon>
        <taxon>Dikarya</taxon>
        <taxon>Basidiomycota</taxon>
        <taxon>Pucciniomycotina</taxon>
        <taxon>Pucciniomycetes</taxon>
        <taxon>Pucciniales</taxon>
        <taxon>Sphaerophragmiaceae</taxon>
        <taxon>Austropuccinia</taxon>
    </lineage>
</organism>
<evidence type="ECO:0000313" key="3">
    <source>
        <dbReference type="Proteomes" id="UP000765509"/>
    </source>
</evidence>
<sequence length="152" mass="17699">MHDMQLEAGMPQDTENTNLCKHTQDAQTFLVTPTKEMAYIHWTVTMMTSPKIIWITISQIGKKNSCQQRKRTSQRNPTPPGIVKVEDSPGPVKEIINSRKIRLNGKDQRQYLVRFKNQTADTDKWLAEDAIPDGILHLRRFRPSRETKQYHK</sequence>
<dbReference type="Gene3D" id="2.40.50.40">
    <property type="match status" value="1"/>
</dbReference>
<dbReference type="OrthoDB" id="3929326at2759"/>
<reference evidence="2" key="1">
    <citation type="submission" date="2021-03" db="EMBL/GenBank/DDBJ databases">
        <title>Draft genome sequence of rust myrtle Austropuccinia psidii MF-1, a brazilian biotype.</title>
        <authorList>
            <person name="Quecine M.C."/>
            <person name="Pachon D.M.R."/>
            <person name="Bonatelli M.L."/>
            <person name="Correr F.H."/>
            <person name="Franceschini L.M."/>
            <person name="Leite T.F."/>
            <person name="Margarido G.R.A."/>
            <person name="Almeida C.A."/>
            <person name="Ferrarezi J.A."/>
            <person name="Labate C.A."/>
        </authorList>
    </citation>
    <scope>NUCLEOTIDE SEQUENCE</scope>
    <source>
        <strain evidence="2">MF-1</strain>
    </source>
</reference>
<dbReference type="Proteomes" id="UP000765509">
    <property type="component" value="Unassembled WGS sequence"/>
</dbReference>
<name>A0A9Q3GSF7_9BASI</name>
<dbReference type="AlphaFoldDB" id="A0A9Q3GSF7"/>
<evidence type="ECO:0008006" key="4">
    <source>
        <dbReference type="Google" id="ProtNLM"/>
    </source>
</evidence>
<dbReference type="EMBL" id="AVOT02005098">
    <property type="protein sequence ID" value="MBW0478211.1"/>
    <property type="molecule type" value="Genomic_DNA"/>
</dbReference>
<dbReference type="SUPFAM" id="SSF54160">
    <property type="entry name" value="Chromo domain-like"/>
    <property type="match status" value="1"/>
</dbReference>
<evidence type="ECO:0000256" key="1">
    <source>
        <dbReference type="SAM" id="MobiDB-lite"/>
    </source>
</evidence>
<evidence type="ECO:0000313" key="2">
    <source>
        <dbReference type="EMBL" id="MBW0478211.1"/>
    </source>
</evidence>
<dbReference type="InterPro" id="IPR016197">
    <property type="entry name" value="Chromo-like_dom_sf"/>
</dbReference>
<feature type="region of interest" description="Disordered" evidence="1">
    <location>
        <begin position="64"/>
        <end position="89"/>
    </location>
</feature>
<keyword evidence="3" id="KW-1185">Reference proteome</keyword>
<protein>
    <recommendedName>
        <fullName evidence="4">Chromo domain-containing protein</fullName>
    </recommendedName>
</protein>